<sequence>MNSPDQIKNNIINWISNGDSIYEYHDNDVIIDELCFLERKNRADLVYANGKLTAFEIKSKADSLVRWESQCSAYLKVFDAVWLCCHNKHALKSIEITPKEVGIIIVDDTKSGLAILRDAKINKKIDSYYLSDLLWRIELDELCLENNLKVIKKEKIKEVRTRISNELPIEIIRQKVLQKLKLRYESLSHSSN</sequence>
<accession>A0A556RTE4</accession>
<comment type="caution">
    <text evidence="1">The sequence shown here is derived from an EMBL/GenBank/DDBJ whole genome shotgun (WGS) entry which is preliminary data.</text>
</comment>
<evidence type="ECO:0000313" key="2">
    <source>
        <dbReference type="Proteomes" id="UP000319138"/>
    </source>
</evidence>
<dbReference type="EMBL" id="VMHL01000001">
    <property type="protein sequence ID" value="TSJ92138.1"/>
    <property type="molecule type" value="Genomic_DNA"/>
</dbReference>
<dbReference type="AlphaFoldDB" id="A0A556RTE4"/>
<gene>
    <name evidence="1" type="ORF">FPQ14_02490</name>
</gene>
<dbReference type="NCBIfam" id="NF033832">
    <property type="entry name" value="sce7726_fam"/>
    <property type="match status" value="1"/>
</dbReference>
<name>A0A556RTE4_9GAMM</name>
<dbReference type="InterPro" id="IPR047729">
    <property type="entry name" value="Sce7726-like"/>
</dbReference>
<organism evidence="1 2">
    <name type="scientific">Gilliamella apicola</name>
    <dbReference type="NCBI Taxonomy" id="1196095"/>
    <lineage>
        <taxon>Bacteria</taxon>
        <taxon>Pseudomonadati</taxon>
        <taxon>Pseudomonadota</taxon>
        <taxon>Gammaproteobacteria</taxon>
        <taxon>Orbales</taxon>
        <taxon>Orbaceae</taxon>
        <taxon>Gilliamella</taxon>
    </lineage>
</organism>
<proteinExistence type="predicted"/>
<reference evidence="1 2" key="1">
    <citation type="submission" date="2019-07" db="EMBL/GenBank/DDBJ databases">
        <title>Gilliamella genomes.</title>
        <authorList>
            <person name="Zheng H."/>
        </authorList>
    </citation>
    <scope>NUCLEOTIDE SEQUENCE [LARGE SCALE GENOMIC DNA]</scope>
    <source>
        <strain evidence="1 2">W8131</strain>
    </source>
</reference>
<evidence type="ECO:0000313" key="1">
    <source>
        <dbReference type="EMBL" id="TSJ92138.1"/>
    </source>
</evidence>
<protein>
    <submittedName>
        <fullName evidence="1">MmcB family DNA repair protein</fullName>
    </submittedName>
</protein>
<dbReference type="Proteomes" id="UP000319138">
    <property type="component" value="Unassembled WGS sequence"/>
</dbReference>
<dbReference type="RefSeq" id="WP_144188124.1">
    <property type="nucleotide sequence ID" value="NZ_VMHL01000001.1"/>
</dbReference>